<dbReference type="RefSeq" id="WP_049498175.1">
    <property type="nucleotide sequence ID" value="NZ_CAXSNQ010000003.1"/>
</dbReference>
<accession>A0A6I3P5E6</accession>
<gene>
    <name evidence="1" type="ORF">GMC75_07025</name>
</gene>
<sequence length="115" mass="13257">MKKLGKSTEQNKFNKKTIEKIALIKQRINQKYGTDSHGNPAYDALVSGIGENDFFIRLFDALLDFDELKETEISDLVYKYLILDNDSKHLVLELIDTLPQAKTKSLLKKIITKKR</sequence>
<reference evidence="1 2" key="1">
    <citation type="journal article" date="2019" name="Nat. Med.">
        <title>A library of human gut bacterial isolates paired with longitudinal multiomics data enables mechanistic microbiome research.</title>
        <authorList>
            <person name="Poyet M."/>
            <person name="Groussin M."/>
            <person name="Gibbons S.M."/>
            <person name="Avila-Pacheco J."/>
            <person name="Jiang X."/>
            <person name="Kearney S.M."/>
            <person name="Perrotta A.R."/>
            <person name="Berdy B."/>
            <person name="Zhao S."/>
            <person name="Lieberman T.D."/>
            <person name="Swanson P.K."/>
            <person name="Smith M."/>
            <person name="Roesemann S."/>
            <person name="Alexander J.E."/>
            <person name="Rich S.A."/>
            <person name="Livny J."/>
            <person name="Vlamakis H."/>
            <person name="Clish C."/>
            <person name="Bullock K."/>
            <person name="Deik A."/>
            <person name="Scott J."/>
            <person name="Pierce K.A."/>
            <person name="Xavier R.J."/>
            <person name="Alm E.J."/>
        </authorList>
    </citation>
    <scope>NUCLEOTIDE SEQUENCE [LARGE SCALE GENOMIC DNA]</scope>
    <source>
        <strain evidence="1 2">BIOML-A18</strain>
    </source>
</reference>
<dbReference type="Proteomes" id="UP000430295">
    <property type="component" value="Unassembled WGS sequence"/>
</dbReference>
<protein>
    <submittedName>
        <fullName evidence="1">Uncharacterized protein</fullName>
    </submittedName>
</protein>
<evidence type="ECO:0000313" key="1">
    <source>
        <dbReference type="EMBL" id="MTR41427.1"/>
    </source>
</evidence>
<organism evidence="1 2">
    <name type="scientific">Streptococcus parasanguinis</name>
    <dbReference type="NCBI Taxonomy" id="1318"/>
    <lineage>
        <taxon>Bacteria</taxon>
        <taxon>Bacillati</taxon>
        <taxon>Bacillota</taxon>
        <taxon>Bacilli</taxon>
        <taxon>Lactobacillales</taxon>
        <taxon>Streptococcaceae</taxon>
        <taxon>Streptococcus</taxon>
    </lineage>
</organism>
<dbReference type="AlphaFoldDB" id="A0A6I3P5E6"/>
<evidence type="ECO:0000313" key="2">
    <source>
        <dbReference type="Proteomes" id="UP000430295"/>
    </source>
</evidence>
<name>A0A6I3P5E6_STRPA</name>
<comment type="caution">
    <text evidence="1">The sequence shown here is derived from an EMBL/GenBank/DDBJ whole genome shotgun (WGS) entry which is preliminary data.</text>
</comment>
<proteinExistence type="predicted"/>
<dbReference type="EMBL" id="WMYS01000003">
    <property type="protein sequence ID" value="MTR41427.1"/>
    <property type="molecule type" value="Genomic_DNA"/>
</dbReference>